<dbReference type="EMBL" id="JASBWS010000050">
    <property type="protein sequence ID" value="KAJ9105117.1"/>
    <property type="molecule type" value="Genomic_DNA"/>
</dbReference>
<protein>
    <submittedName>
        <fullName evidence="1">Uncharacterized protein</fullName>
    </submittedName>
</protein>
<proteinExistence type="predicted"/>
<dbReference type="Proteomes" id="UP001230649">
    <property type="component" value="Unassembled WGS sequence"/>
</dbReference>
<comment type="caution">
    <text evidence="1">The sequence shown here is derived from an EMBL/GenBank/DDBJ whole genome shotgun (WGS) entry which is preliminary data.</text>
</comment>
<reference evidence="1" key="1">
    <citation type="submission" date="2023-04" db="EMBL/GenBank/DDBJ databases">
        <title>Draft Genome sequencing of Naganishia species isolated from polar environments using Oxford Nanopore Technology.</title>
        <authorList>
            <person name="Leo P."/>
            <person name="Venkateswaran K."/>
        </authorList>
    </citation>
    <scope>NUCLEOTIDE SEQUENCE</scope>
    <source>
        <strain evidence="1">MNA-CCFEE 5262</strain>
    </source>
</reference>
<sequence length="372" mass="42851">MNPLEIKPEMDELKPGVHALDHPDIWARIVSVLEEDWSYGSIADLVQSRQLNRLIGPVLKKIEKRIVLELNDLSRTPESKWGTLSMFIVARPLSALPYEAFWPDKKVNARMETIKSKLKPYTIAYQGHCHPCTVKLWQFFPGARILRIQEDPTTQPLRDIGPLHLKARQDMFPPNHFLGPSSRLRSMSSRVALRTSTLANSRPGQQQLIMYATTTSGLILKRQSLDVFIDEDFQKETLTNLEDSTILPTDAKSKSIAIDYYVQVFNIEAGPLFATGPDDYPSGYKRLSRIVDRIADQHLDKKSPNSRVTFRFFVIRHAEWQPRSEMKPMYQTVVELEAGSHRKRVLNVLERTVHHDFAMRVVNRGRSRCPRR</sequence>
<keyword evidence="2" id="KW-1185">Reference proteome</keyword>
<evidence type="ECO:0000313" key="1">
    <source>
        <dbReference type="EMBL" id="KAJ9105117.1"/>
    </source>
</evidence>
<evidence type="ECO:0000313" key="2">
    <source>
        <dbReference type="Proteomes" id="UP001230649"/>
    </source>
</evidence>
<gene>
    <name evidence="1" type="ORF">QFC20_004404</name>
</gene>
<organism evidence="1 2">
    <name type="scientific">Naganishia adeliensis</name>
    <dbReference type="NCBI Taxonomy" id="92952"/>
    <lineage>
        <taxon>Eukaryota</taxon>
        <taxon>Fungi</taxon>
        <taxon>Dikarya</taxon>
        <taxon>Basidiomycota</taxon>
        <taxon>Agaricomycotina</taxon>
        <taxon>Tremellomycetes</taxon>
        <taxon>Filobasidiales</taxon>
        <taxon>Filobasidiaceae</taxon>
        <taxon>Naganishia</taxon>
    </lineage>
</organism>
<name>A0ACC2W1Z5_9TREE</name>
<accession>A0ACC2W1Z5</accession>